<dbReference type="Proteomes" id="UP000298030">
    <property type="component" value="Unassembled WGS sequence"/>
</dbReference>
<comment type="caution">
    <text evidence="2">The sequence shown here is derived from an EMBL/GenBank/DDBJ whole genome shotgun (WGS) entry which is preliminary data.</text>
</comment>
<feature type="compositionally biased region" description="Basic and acidic residues" evidence="1">
    <location>
        <begin position="72"/>
        <end position="89"/>
    </location>
</feature>
<dbReference type="EMBL" id="QPFP01000062">
    <property type="protein sequence ID" value="TEB24840.1"/>
    <property type="molecule type" value="Genomic_DNA"/>
</dbReference>
<organism evidence="2 3">
    <name type="scientific">Coprinellus micaceus</name>
    <name type="common">Glistening ink-cap mushroom</name>
    <name type="synonym">Coprinus micaceus</name>
    <dbReference type="NCBI Taxonomy" id="71717"/>
    <lineage>
        <taxon>Eukaryota</taxon>
        <taxon>Fungi</taxon>
        <taxon>Dikarya</taxon>
        <taxon>Basidiomycota</taxon>
        <taxon>Agaricomycotina</taxon>
        <taxon>Agaricomycetes</taxon>
        <taxon>Agaricomycetidae</taxon>
        <taxon>Agaricales</taxon>
        <taxon>Agaricineae</taxon>
        <taxon>Psathyrellaceae</taxon>
        <taxon>Coprinellus</taxon>
    </lineage>
</organism>
<keyword evidence="3" id="KW-1185">Reference proteome</keyword>
<evidence type="ECO:0000313" key="2">
    <source>
        <dbReference type="EMBL" id="TEB24840.1"/>
    </source>
</evidence>
<protein>
    <submittedName>
        <fullName evidence="2">Uncharacterized protein</fullName>
    </submittedName>
</protein>
<accession>A0A4Y7SSJ7</accession>
<dbReference type="OrthoDB" id="2104739at2759"/>
<proteinExistence type="predicted"/>
<reference evidence="2 3" key="1">
    <citation type="journal article" date="2019" name="Nat. Ecol. Evol.">
        <title>Megaphylogeny resolves global patterns of mushroom evolution.</title>
        <authorList>
            <person name="Varga T."/>
            <person name="Krizsan K."/>
            <person name="Foldi C."/>
            <person name="Dima B."/>
            <person name="Sanchez-Garcia M."/>
            <person name="Sanchez-Ramirez S."/>
            <person name="Szollosi G.J."/>
            <person name="Szarkandi J.G."/>
            <person name="Papp V."/>
            <person name="Albert L."/>
            <person name="Andreopoulos W."/>
            <person name="Angelini C."/>
            <person name="Antonin V."/>
            <person name="Barry K.W."/>
            <person name="Bougher N.L."/>
            <person name="Buchanan P."/>
            <person name="Buyck B."/>
            <person name="Bense V."/>
            <person name="Catcheside P."/>
            <person name="Chovatia M."/>
            <person name="Cooper J."/>
            <person name="Damon W."/>
            <person name="Desjardin D."/>
            <person name="Finy P."/>
            <person name="Geml J."/>
            <person name="Haridas S."/>
            <person name="Hughes K."/>
            <person name="Justo A."/>
            <person name="Karasinski D."/>
            <person name="Kautmanova I."/>
            <person name="Kiss B."/>
            <person name="Kocsube S."/>
            <person name="Kotiranta H."/>
            <person name="LaButti K.M."/>
            <person name="Lechner B.E."/>
            <person name="Liimatainen K."/>
            <person name="Lipzen A."/>
            <person name="Lukacs Z."/>
            <person name="Mihaltcheva S."/>
            <person name="Morgado L.N."/>
            <person name="Niskanen T."/>
            <person name="Noordeloos M.E."/>
            <person name="Ohm R.A."/>
            <person name="Ortiz-Santana B."/>
            <person name="Ovrebo C."/>
            <person name="Racz N."/>
            <person name="Riley R."/>
            <person name="Savchenko A."/>
            <person name="Shiryaev A."/>
            <person name="Soop K."/>
            <person name="Spirin V."/>
            <person name="Szebenyi C."/>
            <person name="Tomsovsky M."/>
            <person name="Tulloss R.E."/>
            <person name="Uehling J."/>
            <person name="Grigoriev I.V."/>
            <person name="Vagvolgyi C."/>
            <person name="Papp T."/>
            <person name="Martin F.M."/>
            <person name="Miettinen O."/>
            <person name="Hibbett D.S."/>
            <person name="Nagy L.G."/>
        </authorList>
    </citation>
    <scope>NUCLEOTIDE SEQUENCE [LARGE SCALE GENOMIC DNA]</scope>
    <source>
        <strain evidence="2 3">FP101781</strain>
    </source>
</reference>
<feature type="region of interest" description="Disordered" evidence="1">
    <location>
        <begin position="62"/>
        <end position="95"/>
    </location>
</feature>
<evidence type="ECO:0000313" key="3">
    <source>
        <dbReference type="Proteomes" id="UP000298030"/>
    </source>
</evidence>
<gene>
    <name evidence="2" type="ORF">FA13DRAFT_1796870</name>
</gene>
<dbReference type="AlphaFoldDB" id="A0A4Y7SSJ7"/>
<name>A0A4Y7SSJ7_COPMI</name>
<evidence type="ECO:0000256" key="1">
    <source>
        <dbReference type="SAM" id="MobiDB-lite"/>
    </source>
</evidence>
<sequence>MAYAHLLRKLFACSDTSGSGLVVGSSDELKLISECVCTMGIQARNYLMSACKSSVSLPNSRRLNEGNFSRPDAVEDSRRYTLNPHDDPRPSPSVPEVVDRFFENLRESKHRPKTMEELKFQALVRDNLKCVINAWPDAQCSVLFTGQERPQGPDAVNDTQCLILVPLDIAQEEGDDKPKWSPVPLLHFLGVWERVSGLAAECGGSGNILSVDSALRFSFDKFYWWLEEVPGKPNTYRIQLPGGADWRRCHGLYNTSGGGTVAFSLNPRVKAKCDELGVDVLETSLLPNKELIAFRATCARIADLSGARDHKGKLGWKLGHHEVVSPDGSSADLISALMSSRLGLEGMGRSIKRC</sequence>
<dbReference type="STRING" id="71717.A0A4Y7SSJ7"/>